<dbReference type="Gene3D" id="3.40.710.10">
    <property type="entry name" value="DD-peptidase/beta-lactamase superfamily"/>
    <property type="match status" value="1"/>
</dbReference>
<feature type="domain" description="Beta-lactamase-related" evidence="3">
    <location>
        <begin position="181"/>
        <end position="415"/>
    </location>
</feature>
<dbReference type="EMBL" id="VLLK01000001">
    <property type="protein sequence ID" value="TWJ09206.1"/>
    <property type="molecule type" value="Genomic_DNA"/>
</dbReference>
<dbReference type="PANTHER" id="PTHR43283">
    <property type="entry name" value="BETA-LACTAMASE-RELATED"/>
    <property type="match status" value="1"/>
</dbReference>
<feature type="signal peptide" evidence="2">
    <location>
        <begin position="1"/>
        <end position="26"/>
    </location>
</feature>
<dbReference type="InterPro" id="IPR001466">
    <property type="entry name" value="Beta-lactam-related"/>
</dbReference>
<evidence type="ECO:0000256" key="1">
    <source>
        <dbReference type="SAM" id="MobiDB-lite"/>
    </source>
</evidence>
<dbReference type="OrthoDB" id="113033at2"/>
<feature type="compositionally biased region" description="Basic and acidic residues" evidence="1">
    <location>
        <begin position="91"/>
        <end position="103"/>
    </location>
</feature>
<dbReference type="STRING" id="476157.GCA_001663155_02518"/>
<reference evidence="4 5" key="1">
    <citation type="submission" date="2019-07" db="EMBL/GenBank/DDBJ databases">
        <title>Genomic Encyclopedia of Archaeal and Bacterial Type Strains, Phase II (KMG-II): from individual species to whole genera.</title>
        <authorList>
            <person name="Goeker M."/>
        </authorList>
    </citation>
    <scope>NUCLEOTIDE SEQUENCE [LARGE SCALE GENOMIC DNA]</scope>
    <source>
        <strain evidence="4 5">ATCC BAA-2084</strain>
    </source>
</reference>
<organism evidence="4 5">
    <name type="scientific">Altererythrobacter ishigakiensis</name>
    <dbReference type="NCBI Taxonomy" id="476157"/>
    <lineage>
        <taxon>Bacteria</taxon>
        <taxon>Pseudomonadati</taxon>
        <taxon>Pseudomonadota</taxon>
        <taxon>Alphaproteobacteria</taxon>
        <taxon>Sphingomonadales</taxon>
        <taxon>Erythrobacteraceae</taxon>
        <taxon>Altererythrobacter</taxon>
    </lineage>
</organism>
<feature type="region of interest" description="Disordered" evidence="1">
    <location>
        <begin position="91"/>
        <end position="113"/>
    </location>
</feature>
<keyword evidence="5" id="KW-1185">Reference proteome</keyword>
<dbReference type="AlphaFoldDB" id="A0A562UUA8"/>
<comment type="caution">
    <text evidence="4">The sequence shown here is derived from an EMBL/GenBank/DDBJ whole genome shotgun (WGS) entry which is preliminary data.</text>
</comment>
<dbReference type="InterPro" id="IPR012338">
    <property type="entry name" value="Beta-lactam/transpept-like"/>
</dbReference>
<feature type="region of interest" description="Disordered" evidence="1">
    <location>
        <begin position="128"/>
        <end position="169"/>
    </location>
</feature>
<gene>
    <name evidence="4" type="ORF">JN10_0833</name>
</gene>
<evidence type="ECO:0000313" key="4">
    <source>
        <dbReference type="EMBL" id="TWJ09206.1"/>
    </source>
</evidence>
<evidence type="ECO:0000256" key="2">
    <source>
        <dbReference type="SAM" id="SignalP"/>
    </source>
</evidence>
<keyword evidence="2" id="KW-0732">Signal</keyword>
<dbReference type="SUPFAM" id="SSF56601">
    <property type="entry name" value="beta-lactamase/transpeptidase-like"/>
    <property type="match status" value="1"/>
</dbReference>
<proteinExistence type="predicted"/>
<protein>
    <submittedName>
        <fullName evidence="4">Beta-lactamase</fullName>
    </submittedName>
</protein>
<sequence>MAPYKIVCGTVLCFGSAIGAASFVSAEEEQQARPVQSQRVVPARATGMTQIDPPSLQLQLSEAATRSKVDASISGISVNDVLAAAAQIERAPRDAASRERQEQESAGQRAVSRAQIAALSRLRPIDRATASPENVLPPVRAQIQRRTTRPTPSGNDQLAAPPQPSLDVAGFGQDLHQALSGSVQGYTMRLRRNGQNIYTLQWNWARRPGDGQRGWNPDRRMNIASVSKFITAVAMVDLLDRRNIDPDTPIAQWLPAYWTRGANVDDITFEMLMTHSSGLANSGSTDFATMRQLVAGGVTSNLPTSFNYENTNFGLQRILIATVGGYVGRNLNLGPVGLNDSVWNAATTAAYRDYVEKNVFAPAGVTNAGFGKSANTAIAYAFNGGSGWNSGNLSWRAGSGGWHLSVDEILDVAATYRYTGKIVSQGEAASAIANRYGFDGRWATTMGFVYHKNGSWREQADCPVGQRQEQSLLLLLPDNMEMALLVNSPVGPNCTFLRGVVQQILLDNIVAPDS</sequence>
<dbReference type="Proteomes" id="UP000320547">
    <property type="component" value="Unassembled WGS sequence"/>
</dbReference>
<name>A0A562UUA8_9SPHN</name>
<dbReference type="InterPro" id="IPR050789">
    <property type="entry name" value="Diverse_Enzym_Activities"/>
</dbReference>
<evidence type="ECO:0000313" key="5">
    <source>
        <dbReference type="Proteomes" id="UP000320547"/>
    </source>
</evidence>
<evidence type="ECO:0000259" key="3">
    <source>
        <dbReference type="Pfam" id="PF00144"/>
    </source>
</evidence>
<accession>A0A562UUA8</accession>
<dbReference type="Pfam" id="PF00144">
    <property type="entry name" value="Beta-lactamase"/>
    <property type="match status" value="1"/>
</dbReference>
<dbReference type="RefSeq" id="WP_083984805.1">
    <property type="nucleotide sequence ID" value="NZ_CP015963.1"/>
</dbReference>
<feature type="chain" id="PRO_5022134489" evidence="2">
    <location>
        <begin position="27"/>
        <end position="514"/>
    </location>
</feature>